<gene>
    <name evidence="2" type="ORF">LCGC14_2625950</name>
</gene>
<proteinExistence type="predicted"/>
<name>A0A0F9CU72_9ZZZZ</name>
<dbReference type="EMBL" id="LAZR01044922">
    <property type="protein sequence ID" value="KKL03458.1"/>
    <property type="molecule type" value="Genomic_DNA"/>
</dbReference>
<reference evidence="2" key="1">
    <citation type="journal article" date="2015" name="Nature">
        <title>Complex archaea that bridge the gap between prokaryotes and eukaryotes.</title>
        <authorList>
            <person name="Spang A."/>
            <person name="Saw J.H."/>
            <person name="Jorgensen S.L."/>
            <person name="Zaremba-Niedzwiedzka K."/>
            <person name="Martijn J."/>
            <person name="Lind A.E."/>
            <person name="van Eijk R."/>
            <person name="Schleper C."/>
            <person name="Guy L."/>
            <person name="Ettema T.J."/>
        </authorList>
    </citation>
    <scope>NUCLEOTIDE SEQUENCE</scope>
</reference>
<accession>A0A0F9CU72</accession>
<dbReference type="AlphaFoldDB" id="A0A0F9CU72"/>
<feature type="region of interest" description="Disordered" evidence="1">
    <location>
        <begin position="1"/>
        <end position="52"/>
    </location>
</feature>
<evidence type="ECO:0000256" key="1">
    <source>
        <dbReference type="SAM" id="MobiDB-lite"/>
    </source>
</evidence>
<organism evidence="2">
    <name type="scientific">marine sediment metagenome</name>
    <dbReference type="NCBI Taxonomy" id="412755"/>
    <lineage>
        <taxon>unclassified sequences</taxon>
        <taxon>metagenomes</taxon>
        <taxon>ecological metagenomes</taxon>
    </lineage>
</organism>
<evidence type="ECO:0000313" key="2">
    <source>
        <dbReference type="EMBL" id="KKL03458.1"/>
    </source>
</evidence>
<protein>
    <submittedName>
        <fullName evidence="2">Uncharacterized protein</fullName>
    </submittedName>
</protein>
<sequence>MTEVHEKTSVLPARASGEVAGGPSLIPQTHGGALLGGGVPGHRGANQHTDRQKVAEVRGQLIAQLEGAAKDLSAFLETARESDGDRLRCKNCGSFIPGISKLKLGDILAVIRELRAVLPAQLEHEGVLHHMGVVELPTLTGGGLEVPADIAGDTVMVSFLPAVWELLRRVKVLGWVDAVVEVLEAEGSE</sequence>
<comment type="caution">
    <text evidence="2">The sequence shown here is derived from an EMBL/GenBank/DDBJ whole genome shotgun (WGS) entry which is preliminary data.</text>
</comment>